<evidence type="ECO:0000256" key="1">
    <source>
        <dbReference type="SAM" id="Phobius"/>
    </source>
</evidence>
<sequence length="108" mass="11818">MNTLDAIISLTILFASIGVLVNSLAIQSETNTNSDQLIKAKTTSLICATTIDSIYSNSAKSYTKSVDCIPQENKLISKINNTQKESYSITTAQKNTKIEVKTNAHYLE</sequence>
<name>A0A7K4C093_9ARCH</name>
<keyword evidence="1" id="KW-0472">Membrane</keyword>
<feature type="transmembrane region" description="Helical" evidence="1">
    <location>
        <begin position="6"/>
        <end position="26"/>
    </location>
</feature>
<dbReference type="AlphaFoldDB" id="A0A7K4C093"/>
<keyword evidence="1" id="KW-1133">Transmembrane helix</keyword>
<dbReference type="EMBL" id="JAAZKV010000030">
    <property type="protein sequence ID" value="NMA44877.1"/>
    <property type="molecule type" value="Genomic_DNA"/>
</dbReference>
<protein>
    <submittedName>
        <fullName evidence="2">Uncharacterized protein</fullName>
    </submittedName>
</protein>
<proteinExistence type="predicted"/>
<keyword evidence="1" id="KW-0812">Transmembrane</keyword>
<organism evidence="2 3">
    <name type="scientific">Candidatus Iainarchaeum sp</name>
    <dbReference type="NCBI Taxonomy" id="3101447"/>
    <lineage>
        <taxon>Archaea</taxon>
        <taxon>Candidatus Iainarchaeota</taxon>
        <taxon>Candidatus Iainarchaeia</taxon>
        <taxon>Candidatus Iainarchaeales</taxon>
        <taxon>Candidatus Iainarchaeaceae</taxon>
        <taxon>Candidatus Iainarchaeum</taxon>
    </lineage>
</organism>
<comment type="caution">
    <text evidence="2">The sequence shown here is derived from an EMBL/GenBank/DDBJ whole genome shotgun (WGS) entry which is preliminary data.</text>
</comment>
<reference evidence="2 3" key="1">
    <citation type="journal article" date="2020" name="Biotechnol. Biofuels">
        <title>New insights from the biogas microbiome by comprehensive genome-resolved metagenomics of nearly 1600 species originating from multiple anaerobic digesters.</title>
        <authorList>
            <person name="Campanaro S."/>
            <person name="Treu L."/>
            <person name="Rodriguez-R L.M."/>
            <person name="Kovalovszki A."/>
            <person name="Ziels R.M."/>
            <person name="Maus I."/>
            <person name="Zhu X."/>
            <person name="Kougias P.G."/>
            <person name="Basile A."/>
            <person name="Luo G."/>
            <person name="Schluter A."/>
            <person name="Konstantinidis K.T."/>
            <person name="Angelidaki I."/>
        </authorList>
    </citation>
    <scope>NUCLEOTIDE SEQUENCE [LARGE SCALE GENOMIC DNA]</scope>
    <source>
        <strain evidence="2">AS22ysBPME_79</strain>
    </source>
</reference>
<evidence type="ECO:0000313" key="2">
    <source>
        <dbReference type="EMBL" id="NMA44877.1"/>
    </source>
</evidence>
<dbReference type="Proteomes" id="UP000526302">
    <property type="component" value="Unassembled WGS sequence"/>
</dbReference>
<gene>
    <name evidence="2" type="ORF">GX950_03650</name>
</gene>
<evidence type="ECO:0000313" key="3">
    <source>
        <dbReference type="Proteomes" id="UP000526302"/>
    </source>
</evidence>
<accession>A0A7K4C093</accession>